<sequence>MKLVIDTNVIIAALSSKSKYHWLIQWLIEGRYELCITEEIYLEYEEKLTEKYSIGIARSFLKALKELANVVSVNIRYNWQLIQAGPDDNKFADCCIAANALFLITNDKHFRILETVKFPKINVINLEDFEQYCNGGLTTRTINKEHYKIEVDSVGLTIFCKEYSSSGYPVNKEWLTKIDNNNSKLSDLILHLSEKLWVSDKIDLLYDIAQIIQSSFPMNMINWKATFCHVAYDKYIHYLKEIKDEKEETASYFDQILKGLKISADESNEKELFSNLEKDVESELKKRGII</sequence>
<dbReference type="InterPro" id="IPR029060">
    <property type="entry name" value="PIN-like_dom_sf"/>
</dbReference>
<organism evidence="2 3">
    <name type="scientific">Pseudarcicella hirudinis</name>
    <dbReference type="NCBI Taxonomy" id="1079859"/>
    <lineage>
        <taxon>Bacteria</taxon>
        <taxon>Pseudomonadati</taxon>
        <taxon>Bacteroidota</taxon>
        <taxon>Cytophagia</taxon>
        <taxon>Cytophagales</taxon>
        <taxon>Flectobacillaceae</taxon>
        <taxon>Pseudarcicella</taxon>
    </lineage>
</organism>
<dbReference type="NCBIfam" id="TIGR00305">
    <property type="entry name" value="putative toxin-antitoxin system toxin component, PIN family"/>
    <property type="match status" value="1"/>
</dbReference>
<dbReference type="OrthoDB" id="9802590at2"/>
<dbReference type="STRING" id="1079859.SAMN04515674_102438"/>
<name>A0A1I5PG15_9BACT</name>
<dbReference type="InterPro" id="IPR002850">
    <property type="entry name" value="PIN_toxin-like"/>
</dbReference>
<dbReference type="InterPro" id="IPR002716">
    <property type="entry name" value="PIN_dom"/>
</dbReference>
<dbReference type="CDD" id="cd09854">
    <property type="entry name" value="PIN_VapC-like"/>
    <property type="match status" value="1"/>
</dbReference>
<dbReference type="Pfam" id="PF13470">
    <property type="entry name" value="PIN_3"/>
    <property type="match status" value="1"/>
</dbReference>
<dbReference type="EMBL" id="FOXH01000002">
    <property type="protein sequence ID" value="SFP32491.1"/>
    <property type="molecule type" value="Genomic_DNA"/>
</dbReference>
<evidence type="ECO:0000259" key="1">
    <source>
        <dbReference type="SMART" id="SM00670"/>
    </source>
</evidence>
<evidence type="ECO:0000313" key="3">
    <source>
        <dbReference type="Proteomes" id="UP000199306"/>
    </source>
</evidence>
<dbReference type="PANTHER" id="PTHR34610:SF3">
    <property type="entry name" value="SSL7007 PROTEIN"/>
    <property type="match status" value="1"/>
</dbReference>
<dbReference type="RefSeq" id="WP_092013274.1">
    <property type="nucleotide sequence ID" value="NZ_FOXH01000002.1"/>
</dbReference>
<keyword evidence="3" id="KW-1185">Reference proteome</keyword>
<dbReference type="Proteomes" id="UP000199306">
    <property type="component" value="Unassembled WGS sequence"/>
</dbReference>
<proteinExistence type="predicted"/>
<dbReference type="PANTHER" id="PTHR34610">
    <property type="entry name" value="SSL7007 PROTEIN"/>
    <property type="match status" value="1"/>
</dbReference>
<dbReference type="SMART" id="SM00670">
    <property type="entry name" value="PINc"/>
    <property type="match status" value="1"/>
</dbReference>
<accession>A0A1I5PG15</accession>
<dbReference type="Gene3D" id="3.40.50.1010">
    <property type="entry name" value="5'-nuclease"/>
    <property type="match status" value="1"/>
</dbReference>
<reference evidence="2 3" key="1">
    <citation type="submission" date="2016-10" db="EMBL/GenBank/DDBJ databases">
        <authorList>
            <person name="de Groot N.N."/>
        </authorList>
    </citation>
    <scope>NUCLEOTIDE SEQUENCE [LARGE SCALE GENOMIC DNA]</scope>
    <source>
        <strain evidence="3">E92,LMG 26720,CCM 7988</strain>
    </source>
</reference>
<protein>
    <submittedName>
        <fullName evidence="2">Putative toxin-antitoxin system toxin component, PIN family</fullName>
    </submittedName>
</protein>
<evidence type="ECO:0000313" key="2">
    <source>
        <dbReference type="EMBL" id="SFP32491.1"/>
    </source>
</evidence>
<feature type="domain" description="PIN" evidence="1">
    <location>
        <begin position="1"/>
        <end position="112"/>
    </location>
</feature>
<dbReference type="AlphaFoldDB" id="A0A1I5PG15"/>
<gene>
    <name evidence="2" type="ORF">SAMN04515674_102438</name>
</gene>
<dbReference type="SUPFAM" id="SSF88723">
    <property type="entry name" value="PIN domain-like"/>
    <property type="match status" value="1"/>
</dbReference>